<dbReference type="EMBL" id="CAKXZS010000012">
    <property type="protein sequence ID" value="CAH2398512.1"/>
    <property type="molecule type" value="Genomic_DNA"/>
</dbReference>
<protein>
    <submittedName>
        <fullName evidence="2">Uncharacterized protein</fullName>
    </submittedName>
</protein>
<dbReference type="Proteomes" id="UP001152604">
    <property type="component" value="Unassembled WGS sequence"/>
</dbReference>
<proteinExistence type="predicted"/>
<evidence type="ECO:0000313" key="2">
    <source>
        <dbReference type="EMBL" id="CAH2398512.1"/>
    </source>
</evidence>
<name>A0ABN8JMA0_9HYPH</name>
<feature type="compositionally biased region" description="Basic and acidic residues" evidence="1">
    <location>
        <begin position="179"/>
        <end position="192"/>
    </location>
</feature>
<feature type="region of interest" description="Disordered" evidence="1">
    <location>
        <begin position="90"/>
        <end position="111"/>
    </location>
</feature>
<feature type="region of interest" description="Disordered" evidence="1">
    <location>
        <begin position="136"/>
        <end position="192"/>
    </location>
</feature>
<feature type="region of interest" description="Disordered" evidence="1">
    <location>
        <begin position="18"/>
        <end position="52"/>
    </location>
</feature>
<organism evidence="2 3">
    <name type="scientific">Mesorhizobium ventifaucium</name>
    <dbReference type="NCBI Taxonomy" id="666020"/>
    <lineage>
        <taxon>Bacteria</taxon>
        <taxon>Pseudomonadati</taxon>
        <taxon>Pseudomonadota</taxon>
        <taxon>Alphaproteobacteria</taxon>
        <taxon>Hyphomicrobiales</taxon>
        <taxon>Phyllobacteriaceae</taxon>
        <taxon>Mesorhizobium</taxon>
    </lineage>
</organism>
<evidence type="ECO:0000256" key="1">
    <source>
        <dbReference type="SAM" id="MobiDB-lite"/>
    </source>
</evidence>
<evidence type="ECO:0000313" key="3">
    <source>
        <dbReference type="Proteomes" id="UP001152604"/>
    </source>
</evidence>
<feature type="compositionally biased region" description="Basic residues" evidence="1">
    <location>
        <begin position="168"/>
        <end position="178"/>
    </location>
</feature>
<reference evidence="2" key="1">
    <citation type="submission" date="2022-03" db="EMBL/GenBank/DDBJ databases">
        <authorList>
            <person name="Brunel B."/>
        </authorList>
    </citation>
    <scope>NUCLEOTIDE SEQUENCE</scope>
    <source>
        <strain evidence="2">STM4922sample</strain>
    </source>
</reference>
<comment type="caution">
    <text evidence="2">The sequence shown here is derived from an EMBL/GenBank/DDBJ whole genome shotgun (WGS) entry which is preliminary data.</text>
</comment>
<gene>
    <name evidence="2" type="ORF">MES4922_20142</name>
</gene>
<sequence>MGLAPAARRYHAVPAQRHADLCGRRPPVPPAVQPGSGCTDRRPAPARGLRARQRHTGRPALLQWWRPGGHRRGRGALQPAPLSAVADHARRFPQRRQRPHACAPPVPAHQRERLDRAGGHRTLPPALASVAAQRLEPGPGRREGHGALARPGSPHRPAELHQPDGAARRRAQLSRPHHRDRDRDHPTLLQGENDRREIKLRIEAETFIDESLVEACINEGSVAQHNPLAWEDCANRQFGSTCIFSI</sequence>
<keyword evidence="3" id="KW-1185">Reference proteome</keyword>
<accession>A0ABN8JMA0</accession>